<organism evidence="4 5">
    <name type="scientific">Gryllotalpicola daejeonensis</name>
    <dbReference type="NCBI Taxonomy" id="993087"/>
    <lineage>
        <taxon>Bacteria</taxon>
        <taxon>Bacillati</taxon>
        <taxon>Actinomycetota</taxon>
        <taxon>Actinomycetes</taxon>
        <taxon>Micrococcales</taxon>
        <taxon>Microbacteriaceae</taxon>
        <taxon>Gryllotalpicola</taxon>
    </lineage>
</organism>
<feature type="DNA-binding region" description="OmpR/PhoB-type" evidence="2">
    <location>
        <begin position="293"/>
        <end position="387"/>
    </location>
</feature>
<dbReference type="PANTHER" id="PTHR40082">
    <property type="entry name" value="BLR5956 PROTEIN"/>
    <property type="match status" value="1"/>
</dbReference>
<keyword evidence="5" id="KW-1185">Reference proteome</keyword>
<dbReference type="InterPro" id="IPR036388">
    <property type="entry name" value="WH-like_DNA-bd_sf"/>
</dbReference>
<protein>
    <submittedName>
        <fullName evidence="4">Uroporphyrinogen-III synthase</fullName>
    </submittedName>
</protein>
<reference evidence="4" key="2">
    <citation type="submission" date="2023-12" db="EMBL/GenBank/DDBJ databases">
        <authorList>
            <person name="Sun Q."/>
            <person name="Inoue M."/>
        </authorList>
    </citation>
    <scope>NUCLEOTIDE SEQUENCE</scope>
    <source>
        <strain evidence="4">JCM 17590</strain>
    </source>
</reference>
<proteinExistence type="predicted"/>
<dbReference type="InterPro" id="IPR003754">
    <property type="entry name" value="4pyrrol_synth_uPrphyn_synth"/>
</dbReference>
<dbReference type="InterPro" id="IPR036108">
    <property type="entry name" value="4pyrrol_syn_uPrphyn_synt_sf"/>
</dbReference>
<reference evidence="4" key="1">
    <citation type="journal article" date="2014" name="Int. J. Syst. Evol. Microbiol.">
        <title>Complete genome of a new Firmicutes species belonging to the dominant human colonic microbiota ('Ruminococcus bicirculans') reveals two chromosomes and a selective capacity to utilize plant glucans.</title>
        <authorList>
            <consortium name="NISC Comparative Sequencing Program"/>
            <person name="Wegmann U."/>
            <person name="Louis P."/>
            <person name="Goesmann A."/>
            <person name="Henrissat B."/>
            <person name="Duncan S.H."/>
            <person name="Flint H.J."/>
        </authorList>
    </citation>
    <scope>NUCLEOTIDE SEQUENCE</scope>
    <source>
        <strain evidence="4">JCM 17590</strain>
    </source>
</reference>
<dbReference type="SUPFAM" id="SSF69618">
    <property type="entry name" value="HemD-like"/>
    <property type="match status" value="1"/>
</dbReference>
<dbReference type="RefSeq" id="WP_344791566.1">
    <property type="nucleotide sequence ID" value="NZ_BAABBV010000001.1"/>
</dbReference>
<dbReference type="CDD" id="cd06578">
    <property type="entry name" value="HemD"/>
    <property type="match status" value="1"/>
</dbReference>
<evidence type="ECO:0000313" key="5">
    <source>
        <dbReference type="Proteomes" id="UP001415169"/>
    </source>
</evidence>
<dbReference type="SUPFAM" id="SSF46894">
    <property type="entry name" value="C-terminal effector domain of the bipartite response regulators"/>
    <property type="match status" value="1"/>
</dbReference>
<dbReference type="Gene3D" id="1.10.10.10">
    <property type="entry name" value="Winged helix-like DNA-binding domain superfamily/Winged helix DNA-binding domain"/>
    <property type="match status" value="1"/>
</dbReference>
<comment type="caution">
    <text evidence="4">The sequence shown here is derived from an EMBL/GenBank/DDBJ whole genome shotgun (WGS) entry which is preliminary data.</text>
</comment>
<dbReference type="EMBL" id="BAABBV010000001">
    <property type="protein sequence ID" value="GAA4161592.1"/>
    <property type="molecule type" value="Genomic_DNA"/>
</dbReference>
<sequence length="387" mass="40981">MDENEGAAPSPGFRADQLEGFRIGVTSDRRSEDLIAAFERRGAEVLHAPTIKMAGVEDDGHLEAETRAIIAARPSVLLATTSYGLRRWFEAADAMGVGHELVSVLSAARVLVRGPKARGAVRAAGLDDSGMSERETTASLVDMVLASPVAGTTVAVQLHGATDYAQLARLTDAGASVLTVRPYFWQEHEDRLRVNRLVAAIASGAIDAVTFTSAPAADALLRAAEREGRLEDLLAAFGVATGGREAAAVPVLAAGVGPVTAEPLLEHGIEPVIPERFRMGALIKLVCDELESSRVLRLPTVFGEVLLRGRVAEIGGARVTLSPVSLALFRRLAVAAGAIVPRDRLALAAPEPLDEHGMDVAISRLRQSLPEPKLVETVIKRGYRLAV</sequence>
<evidence type="ECO:0000256" key="1">
    <source>
        <dbReference type="ARBA" id="ARBA00023125"/>
    </source>
</evidence>
<name>A0ABP7ZKJ1_9MICO</name>
<dbReference type="Pfam" id="PF02602">
    <property type="entry name" value="HEM4"/>
    <property type="match status" value="1"/>
</dbReference>
<dbReference type="InterPro" id="IPR001867">
    <property type="entry name" value="OmpR/PhoB-type_DNA-bd"/>
</dbReference>
<gene>
    <name evidence="4" type="ORF">GCM10022286_19390</name>
</gene>
<dbReference type="Proteomes" id="UP001415169">
    <property type="component" value="Unassembled WGS sequence"/>
</dbReference>
<accession>A0ABP7ZKJ1</accession>
<feature type="domain" description="OmpR/PhoB-type" evidence="3">
    <location>
        <begin position="293"/>
        <end position="387"/>
    </location>
</feature>
<dbReference type="PANTHER" id="PTHR40082:SF1">
    <property type="entry name" value="BLR5956 PROTEIN"/>
    <property type="match status" value="1"/>
</dbReference>
<keyword evidence="1 2" id="KW-0238">DNA-binding</keyword>
<evidence type="ECO:0000313" key="4">
    <source>
        <dbReference type="EMBL" id="GAA4161592.1"/>
    </source>
</evidence>
<evidence type="ECO:0000259" key="3">
    <source>
        <dbReference type="PROSITE" id="PS51755"/>
    </source>
</evidence>
<dbReference type="Gene3D" id="3.40.50.10090">
    <property type="match status" value="2"/>
</dbReference>
<dbReference type="PROSITE" id="PS51755">
    <property type="entry name" value="OMPR_PHOB"/>
    <property type="match status" value="1"/>
</dbReference>
<dbReference type="InterPro" id="IPR016032">
    <property type="entry name" value="Sig_transdc_resp-reg_C-effctor"/>
</dbReference>
<dbReference type="SMART" id="SM00862">
    <property type="entry name" value="Trans_reg_C"/>
    <property type="match status" value="1"/>
</dbReference>
<dbReference type="NCBIfam" id="NF005568">
    <property type="entry name" value="PRK07239.1"/>
    <property type="match status" value="1"/>
</dbReference>
<evidence type="ECO:0000256" key="2">
    <source>
        <dbReference type="PROSITE-ProRule" id="PRU01091"/>
    </source>
</evidence>
<dbReference type="Pfam" id="PF00486">
    <property type="entry name" value="Trans_reg_C"/>
    <property type="match status" value="1"/>
</dbReference>
<dbReference type="InterPro" id="IPR039793">
    <property type="entry name" value="UROS/Hem4"/>
</dbReference>